<dbReference type="SUPFAM" id="SSF48150">
    <property type="entry name" value="DNA-glycosylase"/>
    <property type="match status" value="1"/>
</dbReference>
<dbReference type="EC" id="3.2.2.20" evidence="1"/>
<name>A0ABW8UBK2_9LACO</name>
<dbReference type="Proteomes" id="UP001625389">
    <property type="component" value="Unassembled WGS sequence"/>
</dbReference>
<comment type="caution">
    <text evidence="1">The sequence shown here is derived from an EMBL/GenBank/DDBJ whole genome shotgun (WGS) entry which is preliminary data.</text>
</comment>
<sequence>MLEQQRCPWAQPKLRAYHDQEWAVPVTTETDLFRLLALQVWQSGLSQTILLRKRPAICACFHNLDPNWLRQTDEATLLQYLDSPALIRNQRKLIAIRRNAFALQTIQQQGDSLQHLLWQQTKVTHFTTATEIPRYDETAVLVAAQLKSAGFQFMGPTNCYALLATAGVINLHLTSCWRYPLINEAQSVAKRSLVF</sequence>
<dbReference type="PANTHER" id="PTHR30037">
    <property type="entry name" value="DNA-3-METHYLADENINE GLYCOSYLASE 1"/>
    <property type="match status" value="1"/>
</dbReference>
<dbReference type="Pfam" id="PF03352">
    <property type="entry name" value="Adenine_glyco"/>
    <property type="match status" value="1"/>
</dbReference>
<gene>
    <name evidence="1" type="ORF">ACEN34_03440</name>
</gene>
<dbReference type="Gene3D" id="1.10.340.30">
    <property type="entry name" value="Hypothetical protein, domain 2"/>
    <property type="match status" value="1"/>
</dbReference>
<dbReference type="InterPro" id="IPR011257">
    <property type="entry name" value="DNA_glycosylase"/>
</dbReference>
<dbReference type="GO" id="GO:0008725">
    <property type="term" value="F:DNA-3-methyladenine glycosylase activity"/>
    <property type="evidence" value="ECO:0007669"/>
    <property type="project" value="UniProtKB-EC"/>
</dbReference>
<dbReference type="InterPro" id="IPR052891">
    <property type="entry name" value="DNA-3mA_glycosylase"/>
</dbReference>
<protein>
    <submittedName>
        <fullName evidence="1">DNA-3-methyladenine glycosylase I</fullName>
        <ecNumber evidence="1">3.2.2.20</ecNumber>
    </submittedName>
</protein>
<accession>A0ABW8UBK2</accession>
<dbReference type="RefSeq" id="WP_125548754.1">
    <property type="nucleotide sequence ID" value="NZ_JBGQPK010000008.1"/>
</dbReference>
<proteinExistence type="predicted"/>
<evidence type="ECO:0000313" key="2">
    <source>
        <dbReference type="Proteomes" id="UP001625389"/>
    </source>
</evidence>
<evidence type="ECO:0000313" key="1">
    <source>
        <dbReference type="EMBL" id="MFL2028665.1"/>
    </source>
</evidence>
<keyword evidence="2" id="KW-1185">Reference proteome</keyword>
<keyword evidence="1" id="KW-0378">Hydrolase</keyword>
<organism evidence="1 2">
    <name type="scientific">Loigolactobacillus zhaoyuanensis</name>
    <dbReference type="NCBI Taxonomy" id="2486017"/>
    <lineage>
        <taxon>Bacteria</taxon>
        <taxon>Bacillati</taxon>
        <taxon>Bacillota</taxon>
        <taxon>Bacilli</taxon>
        <taxon>Lactobacillales</taxon>
        <taxon>Lactobacillaceae</taxon>
        <taxon>Loigolactobacillus</taxon>
    </lineage>
</organism>
<keyword evidence="1" id="KW-0326">Glycosidase</keyword>
<dbReference type="PANTHER" id="PTHR30037:SF4">
    <property type="entry name" value="DNA-3-METHYLADENINE GLYCOSYLASE I"/>
    <property type="match status" value="1"/>
</dbReference>
<dbReference type="EMBL" id="JBGQPK010000008">
    <property type="protein sequence ID" value="MFL2028665.1"/>
    <property type="molecule type" value="Genomic_DNA"/>
</dbReference>
<reference evidence="1 2" key="1">
    <citation type="submission" date="2024-08" db="EMBL/GenBank/DDBJ databases">
        <authorList>
            <person name="Arias E."/>
        </authorList>
    </citation>
    <scope>NUCLEOTIDE SEQUENCE [LARGE SCALE GENOMIC DNA]</scope>
    <source>
        <strain evidence="1 2">FAM 25317</strain>
    </source>
</reference>
<dbReference type="InterPro" id="IPR005019">
    <property type="entry name" value="Adenine_glyco"/>
</dbReference>